<organism evidence="3">
    <name type="scientific">marine metagenome</name>
    <dbReference type="NCBI Taxonomy" id="408172"/>
    <lineage>
        <taxon>unclassified sequences</taxon>
        <taxon>metagenomes</taxon>
        <taxon>ecological metagenomes</taxon>
    </lineage>
</organism>
<feature type="region of interest" description="Disordered" evidence="1">
    <location>
        <begin position="1"/>
        <end position="26"/>
    </location>
</feature>
<proteinExistence type="predicted"/>
<name>A0A382V8I2_9ZZZZ</name>
<accession>A0A382V8I2</accession>
<feature type="transmembrane region" description="Helical" evidence="2">
    <location>
        <begin position="53"/>
        <end position="83"/>
    </location>
</feature>
<gene>
    <name evidence="3" type="ORF">METZ01_LOCUS395591</name>
</gene>
<protein>
    <submittedName>
        <fullName evidence="3">Uncharacterized protein</fullName>
    </submittedName>
</protein>
<sequence>MDNEKKNRETEIFQQALGDATHKPTENWEEEIAPEEAEIKLSTWLPKDNIERILMLCFFLIGFLGFFTPYEWLGFSFVITGFFSPRLMEWLEYDANNPMDSGGGG</sequence>
<keyword evidence="2" id="KW-1133">Transmembrane helix</keyword>
<reference evidence="3" key="1">
    <citation type="submission" date="2018-05" db="EMBL/GenBank/DDBJ databases">
        <authorList>
            <person name="Lanie J.A."/>
            <person name="Ng W.-L."/>
            <person name="Kazmierczak K.M."/>
            <person name="Andrzejewski T.M."/>
            <person name="Davidsen T.M."/>
            <person name="Wayne K.J."/>
            <person name="Tettelin H."/>
            <person name="Glass J.I."/>
            <person name="Rusch D."/>
            <person name="Podicherti R."/>
            <person name="Tsui H.-C.T."/>
            <person name="Winkler M.E."/>
        </authorList>
    </citation>
    <scope>NUCLEOTIDE SEQUENCE</scope>
</reference>
<evidence type="ECO:0000256" key="2">
    <source>
        <dbReference type="SAM" id="Phobius"/>
    </source>
</evidence>
<evidence type="ECO:0000313" key="3">
    <source>
        <dbReference type="EMBL" id="SVD42737.1"/>
    </source>
</evidence>
<dbReference type="EMBL" id="UINC01149956">
    <property type="protein sequence ID" value="SVD42737.1"/>
    <property type="molecule type" value="Genomic_DNA"/>
</dbReference>
<feature type="compositionally biased region" description="Basic and acidic residues" evidence="1">
    <location>
        <begin position="1"/>
        <end position="11"/>
    </location>
</feature>
<keyword evidence="2" id="KW-0472">Membrane</keyword>
<evidence type="ECO:0000256" key="1">
    <source>
        <dbReference type="SAM" id="MobiDB-lite"/>
    </source>
</evidence>
<keyword evidence="2" id="KW-0812">Transmembrane</keyword>
<dbReference type="AlphaFoldDB" id="A0A382V8I2"/>